<evidence type="ECO:0000313" key="2">
    <source>
        <dbReference type="Proteomes" id="UP000295221"/>
    </source>
</evidence>
<dbReference type="OrthoDB" id="1445607at2"/>
<dbReference type="EMBL" id="SLWK01000019">
    <property type="protein sequence ID" value="TCO04056.1"/>
    <property type="molecule type" value="Genomic_DNA"/>
</dbReference>
<comment type="caution">
    <text evidence="1">The sequence shown here is derived from an EMBL/GenBank/DDBJ whole genome shotgun (WGS) entry which is preliminary data.</text>
</comment>
<dbReference type="AlphaFoldDB" id="A0A4R2G8H1"/>
<accession>A0A4R2G8H1</accession>
<protein>
    <submittedName>
        <fullName evidence="1">Uncharacterized protein</fullName>
    </submittedName>
</protein>
<keyword evidence="2" id="KW-1185">Reference proteome</keyword>
<name>A0A4R2G8H1_9BACT</name>
<organism evidence="1 2">
    <name type="scientific">Natronoflexus pectinivorans</name>
    <dbReference type="NCBI Taxonomy" id="682526"/>
    <lineage>
        <taxon>Bacteria</taxon>
        <taxon>Pseudomonadati</taxon>
        <taxon>Bacteroidota</taxon>
        <taxon>Bacteroidia</taxon>
        <taxon>Marinilabiliales</taxon>
        <taxon>Marinilabiliaceae</taxon>
        <taxon>Natronoflexus</taxon>
    </lineage>
</organism>
<evidence type="ECO:0000313" key="1">
    <source>
        <dbReference type="EMBL" id="TCO04056.1"/>
    </source>
</evidence>
<proteinExistence type="predicted"/>
<dbReference type="RefSeq" id="WP_132435393.1">
    <property type="nucleotide sequence ID" value="NZ_SLWK01000019.1"/>
</dbReference>
<sequence length="105" mass="11992">MSEFNIDTTLKEMADAIGDTISKDKEKIKEIIVEILNRRKERMKMLVELRITGDLTQQRFESRLEDEKKVLEAEFNAIAALNKAMVQKAVNAALDVLTKTVRALL</sequence>
<reference evidence="1 2" key="1">
    <citation type="submission" date="2019-03" db="EMBL/GenBank/DDBJ databases">
        <title>Genomic Encyclopedia of Type Strains, Phase IV (KMG-IV): sequencing the most valuable type-strain genomes for metagenomic binning, comparative biology and taxonomic classification.</title>
        <authorList>
            <person name="Goeker M."/>
        </authorList>
    </citation>
    <scope>NUCLEOTIDE SEQUENCE [LARGE SCALE GENOMIC DNA]</scope>
    <source>
        <strain evidence="1 2">DSM 24179</strain>
    </source>
</reference>
<gene>
    <name evidence="1" type="ORF">EV194_11946</name>
</gene>
<dbReference type="Proteomes" id="UP000295221">
    <property type="component" value="Unassembled WGS sequence"/>
</dbReference>